<evidence type="ECO:0000259" key="5">
    <source>
        <dbReference type="PROSITE" id="PS50177"/>
    </source>
</evidence>
<name>A0AAD5U9S4_9FUNG</name>
<dbReference type="InterPro" id="IPR000504">
    <property type="entry name" value="RRM_dom"/>
</dbReference>
<dbReference type="GO" id="GO:1990904">
    <property type="term" value="C:ribonucleoprotein complex"/>
    <property type="evidence" value="ECO:0007669"/>
    <property type="project" value="TreeGrafter"/>
</dbReference>
<gene>
    <name evidence="6" type="ORF">HK099_006195</name>
</gene>
<dbReference type="GO" id="GO:0003729">
    <property type="term" value="F:mRNA binding"/>
    <property type="evidence" value="ECO:0007669"/>
    <property type="project" value="TreeGrafter"/>
</dbReference>
<feature type="region of interest" description="Disordered" evidence="3">
    <location>
        <begin position="221"/>
        <end position="393"/>
    </location>
</feature>
<sequence length="524" mass="58242">MTAVSAVSSFQPTTPTTPAVDPFEVGWLFVQEYYTFLNREPHRLHCFYNKKSLFIHGQEAEPAQQYNGQTEIHEHIQSLGFEDCKVLVSQVDSQASQNGGIIIQVLGEMSNMGGSSHKFAQTFFLAEQPSGYYVLNDIFRYLKEDIDNEYEESADPTHDTSNDAASNHRVNNSGVTDSNIDFHQQQQQPPLGLNQQLEQHNQQHAFTNGSLNESNSLAETANKQPNNLSQIKRSTSKPRSKSPVKTRTPKSPEPKEVPAEVPAVPTEENVPQNVVHQKLASTPQQPKSKPPVSASNKKQQQPKIEQRAADQPTAAINPAPASEPVKHSWAALASKPAQQQPVKSVQKPSQVEEPKEDVKVEGQKENFHAQGGRNQRNRQGEDGQQRVGDDKDKHSLYIKHLPEGTQEKHLRETFEKVGAVKNVELQGKSVACIEFVNLDPVAKCIGQQFICNGGTIVPEERRRQYGFNNNRNNRNNFGQGQRGGFKQGGQGYNNSNQNRGGFQKHGSNQNKSNNPQSGGANKQH</sequence>
<reference evidence="6" key="1">
    <citation type="submission" date="2020-05" db="EMBL/GenBank/DDBJ databases">
        <title>Phylogenomic resolution of chytrid fungi.</title>
        <authorList>
            <person name="Stajich J.E."/>
            <person name="Amses K."/>
            <person name="Simmons R."/>
            <person name="Seto K."/>
            <person name="Myers J."/>
            <person name="Bonds A."/>
            <person name="Quandt C.A."/>
            <person name="Barry K."/>
            <person name="Liu P."/>
            <person name="Grigoriev I."/>
            <person name="Longcore J.E."/>
            <person name="James T.Y."/>
        </authorList>
    </citation>
    <scope>NUCLEOTIDE SEQUENCE</scope>
    <source>
        <strain evidence="6">JEL0476</strain>
    </source>
</reference>
<feature type="compositionally biased region" description="Low complexity" evidence="3">
    <location>
        <begin position="492"/>
        <end position="501"/>
    </location>
</feature>
<dbReference type="InterPro" id="IPR035979">
    <property type="entry name" value="RBD_domain_sf"/>
</dbReference>
<feature type="domain" description="NTF2" evidence="5">
    <location>
        <begin position="25"/>
        <end position="141"/>
    </location>
</feature>
<dbReference type="SUPFAM" id="SSF54427">
    <property type="entry name" value="NTF2-like"/>
    <property type="match status" value="1"/>
</dbReference>
<dbReference type="EMBL" id="JADGJW010000052">
    <property type="protein sequence ID" value="KAJ3225797.1"/>
    <property type="molecule type" value="Genomic_DNA"/>
</dbReference>
<evidence type="ECO:0000313" key="6">
    <source>
        <dbReference type="EMBL" id="KAJ3225797.1"/>
    </source>
</evidence>
<keyword evidence="1 2" id="KW-0694">RNA-binding</keyword>
<feature type="region of interest" description="Disordered" evidence="3">
    <location>
        <begin position="466"/>
        <end position="524"/>
    </location>
</feature>
<dbReference type="PROSITE" id="PS50102">
    <property type="entry name" value="RRM"/>
    <property type="match status" value="1"/>
</dbReference>
<feature type="compositionally biased region" description="Polar residues" evidence="3">
    <location>
        <begin position="336"/>
        <end position="349"/>
    </location>
</feature>
<dbReference type="GO" id="GO:1990861">
    <property type="term" value="C:Ubp3-Bre5 deubiquitination complex"/>
    <property type="evidence" value="ECO:0007669"/>
    <property type="project" value="TreeGrafter"/>
</dbReference>
<protein>
    <submittedName>
        <fullName evidence="6">Uncharacterized protein</fullName>
    </submittedName>
</protein>
<dbReference type="AlphaFoldDB" id="A0AAD5U9S4"/>
<feature type="region of interest" description="Disordered" evidence="3">
    <location>
        <begin position="150"/>
        <end position="177"/>
    </location>
</feature>
<keyword evidence="7" id="KW-1185">Reference proteome</keyword>
<dbReference type="GO" id="GO:0005829">
    <property type="term" value="C:cytosol"/>
    <property type="evidence" value="ECO:0007669"/>
    <property type="project" value="TreeGrafter"/>
</dbReference>
<accession>A0AAD5U9S4</accession>
<dbReference type="Pfam" id="PF02136">
    <property type="entry name" value="NTF2"/>
    <property type="match status" value="1"/>
</dbReference>
<dbReference type="GO" id="GO:0034517">
    <property type="term" value="P:ribophagy"/>
    <property type="evidence" value="ECO:0007669"/>
    <property type="project" value="TreeGrafter"/>
</dbReference>
<dbReference type="InterPro" id="IPR018222">
    <property type="entry name" value="Nuclear_transport_factor_2_euk"/>
</dbReference>
<feature type="domain" description="RRM" evidence="4">
    <location>
        <begin position="394"/>
        <end position="470"/>
    </location>
</feature>
<dbReference type="Pfam" id="PF00076">
    <property type="entry name" value="RRM_1"/>
    <property type="match status" value="1"/>
</dbReference>
<evidence type="ECO:0000313" key="7">
    <source>
        <dbReference type="Proteomes" id="UP001211065"/>
    </source>
</evidence>
<dbReference type="CDD" id="cd00590">
    <property type="entry name" value="RRM_SF"/>
    <property type="match status" value="1"/>
</dbReference>
<dbReference type="Gene3D" id="3.30.70.330">
    <property type="match status" value="1"/>
</dbReference>
<feature type="compositionally biased region" description="Polar residues" evidence="3">
    <location>
        <begin position="505"/>
        <end position="524"/>
    </location>
</feature>
<feature type="compositionally biased region" description="Polar residues" evidence="3">
    <location>
        <begin position="221"/>
        <end position="231"/>
    </location>
</feature>
<organism evidence="6 7">
    <name type="scientific">Clydaea vesicula</name>
    <dbReference type="NCBI Taxonomy" id="447962"/>
    <lineage>
        <taxon>Eukaryota</taxon>
        <taxon>Fungi</taxon>
        <taxon>Fungi incertae sedis</taxon>
        <taxon>Chytridiomycota</taxon>
        <taxon>Chytridiomycota incertae sedis</taxon>
        <taxon>Chytridiomycetes</taxon>
        <taxon>Lobulomycetales</taxon>
        <taxon>Lobulomycetaceae</taxon>
        <taxon>Clydaea</taxon>
    </lineage>
</organism>
<dbReference type="Proteomes" id="UP001211065">
    <property type="component" value="Unassembled WGS sequence"/>
</dbReference>
<feature type="compositionally biased region" description="Basic and acidic residues" evidence="3">
    <location>
        <begin position="350"/>
        <end position="367"/>
    </location>
</feature>
<dbReference type="InterPro" id="IPR002075">
    <property type="entry name" value="NTF2_dom"/>
</dbReference>
<dbReference type="InterPro" id="IPR012677">
    <property type="entry name" value="Nucleotide-bd_a/b_plait_sf"/>
</dbReference>
<feature type="compositionally biased region" description="Polar residues" evidence="3">
    <location>
        <begin position="272"/>
        <end position="303"/>
    </location>
</feature>
<dbReference type="FunFam" id="3.10.450.50:FF:000003">
    <property type="entry name" value="Nuclear transport factor 2 family protein"/>
    <property type="match status" value="1"/>
</dbReference>
<feature type="compositionally biased region" description="Basic residues" evidence="3">
    <location>
        <begin position="234"/>
        <end position="248"/>
    </location>
</feature>
<feature type="compositionally biased region" description="Polar residues" evidence="3">
    <location>
        <begin position="162"/>
        <end position="177"/>
    </location>
</feature>
<evidence type="ECO:0000256" key="1">
    <source>
        <dbReference type="ARBA" id="ARBA00022884"/>
    </source>
</evidence>
<evidence type="ECO:0000256" key="2">
    <source>
        <dbReference type="PROSITE-ProRule" id="PRU00176"/>
    </source>
</evidence>
<dbReference type="GO" id="GO:0016579">
    <property type="term" value="P:protein deubiquitination"/>
    <property type="evidence" value="ECO:0007669"/>
    <property type="project" value="TreeGrafter"/>
</dbReference>
<dbReference type="Gene3D" id="3.10.450.50">
    <property type="match status" value="1"/>
</dbReference>
<dbReference type="SUPFAM" id="SSF54928">
    <property type="entry name" value="RNA-binding domain, RBD"/>
    <property type="match status" value="1"/>
</dbReference>
<feature type="compositionally biased region" description="Gly residues" evidence="3">
    <location>
        <begin position="480"/>
        <end position="491"/>
    </location>
</feature>
<dbReference type="PANTHER" id="PTHR10693">
    <property type="entry name" value="RAS GTPASE-ACTIVATING PROTEIN-BINDING PROTEIN"/>
    <property type="match status" value="1"/>
</dbReference>
<evidence type="ECO:0000259" key="4">
    <source>
        <dbReference type="PROSITE" id="PS50102"/>
    </source>
</evidence>
<dbReference type="PANTHER" id="PTHR10693:SF20">
    <property type="entry name" value="AT27578P"/>
    <property type="match status" value="1"/>
</dbReference>
<feature type="compositionally biased region" description="Low complexity" evidence="3">
    <location>
        <begin position="466"/>
        <end position="479"/>
    </location>
</feature>
<dbReference type="CDD" id="cd00780">
    <property type="entry name" value="NTF2"/>
    <property type="match status" value="1"/>
</dbReference>
<feature type="compositionally biased region" description="Low complexity" evidence="3">
    <location>
        <begin position="259"/>
        <end position="271"/>
    </location>
</feature>
<dbReference type="PROSITE" id="PS50177">
    <property type="entry name" value="NTF2_DOMAIN"/>
    <property type="match status" value="1"/>
</dbReference>
<dbReference type="InterPro" id="IPR032710">
    <property type="entry name" value="NTF2-like_dom_sf"/>
</dbReference>
<evidence type="ECO:0000256" key="3">
    <source>
        <dbReference type="SAM" id="MobiDB-lite"/>
    </source>
</evidence>
<comment type="caution">
    <text evidence="6">The sequence shown here is derived from an EMBL/GenBank/DDBJ whole genome shotgun (WGS) entry which is preliminary data.</text>
</comment>
<proteinExistence type="predicted"/>
<dbReference type="InterPro" id="IPR039539">
    <property type="entry name" value="Ras_GTPase_bind_prot"/>
</dbReference>
<feature type="compositionally biased region" description="Basic and acidic residues" evidence="3">
    <location>
        <begin position="378"/>
        <end position="393"/>
    </location>
</feature>